<reference evidence="4 5" key="2">
    <citation type="journal article" date="2010" name="Stand. Genomic Sci.">
        <title>Complete genome sequence of Desulfohalobium retbaense type strain (HR(100)).</title>
        <authorList>
            <person name="Spring S."/>
            <person name="Nolan M."/>
            <person name="Lapidus A."/>
            <person name="Glavina Del Rio T."/>
            <person name="Copeland A."/>
            <person name="Tice H."/>
            <person name="Cheng J.F."/>
            <person name="Lucas S."/>
            <person name="Land M."/>
            <person name="Chen F."/>
            <person name="Bruce D."/>
            <person name="Goodwin L."/>
            <person name="Pitluck S."/>
            <person name="Ivanova N."/>
            <person name="Mavromatis K."/>
            <person name="Mikhailova N."/>
            <person name="Pati A."/>
            <person name="Chen A."/>
            <person name="Palaniappan K."/>
            <person name="Hauser L."/>
            <person name="Chang Y.J."/>
            <person name="Jeffries C.D."/>
            <person name="Munk C."/>
            <person name="Kiss H."/>
            <person name="Chain P."/>
            <person name="Han C."/>
            <person name="Brettin T."/>
            <person name="Detter J.C."/>
            <person name="Schuler E."/>
            <person name="Goker M."/>
            <person name="Rohde M."/>
            <person name="Bristow J."/>
            <person name="Eisen J.A."/>
            <person name="Markowitz V."/>
            <person name="Hugenholtz P."/>
            <person name="Kyrpides N.C."/>
            <person name="Klenk H.P."/>
        </authorList>
    </citation>
    <scope>NUCLEOTIDE SEQUENCE [LARGE SCALE GENOMIC DNA]</scope>
    <source>
        <strain evidence="5">ATCC 49802 / DSM 20745 / S 6022</strain>
    </source>
</reference>
<reference evidence="5" key="1">
    <citation type="submission" date="2009-11" db="EMBL/GenBank/DDBJ databases">
        <title>The complete chromosome 2 of Sphaerobacter thermophilus DSM 20745.</title>
        <authorList>
            <person name="Lucas S."/>
            <person name="Copeland A."/>
            <person name="Lapidus A."/>
            <person name="Glavina del Rio T."/>
            <person name="Dalin E."/>
            <person name="Tice H."/>
            <person name="Bruce D."/>
            <person name="Goodwin L."/>
            <person name="Pitluck S."/>
            <person name="Kyrpides N."/>
            <person name="Mavromatis K."/>
            <person name="Ivanova N."/>
            <person name="Mikhailova N."/>
            <person name="LaButti K.M."/>
            <person name="Clum A."/>
            <person name="Sun H.I."/>
            <person name="Brettin T."/>
            <person name="Detter J.C."/>
            <person name="Han C."/>
            <person name="Larimer F."/>
            <person name="Land M."/>
            <person name="Hauser L."/>
            <person name="Markowitz V."/>
            <person name="Cheng J.F."/>
            <person name="Hugenholtz P."/>
            <person name="Woyke T."/>
            <person name="Wu D."/>
            <person name="Steenblock K."/>
            <person name="Schneider S."/>
            <person name="Pukall R."/>
            <person name="Goeker M."/>
            <person name="Klenk H.P."/>
            <person name="Eisen J.A."/>
        </authorList>
    </citation>
    <scope>NUCLEOTIDE SEQUENCE [LARGE SCALE GENOMIC DNA]</scope>
    <source>
        <strain evidence="5">ATCC 49802 / DSM 20745 / S 6022</strain>
    </source>
</reference>
<keyword evidence="5" id="KW-1185">Reference proteome</keyword>
<dbReference type="Gene3D" id="2.60.40.790">
    <property type="match status" value="1"/>
</dbReference>
<dbReference type="InterPro" id="IPR008978">
    <property type="entry name" value="HSP20-like_chaperone"/>
</dbReference>
<accession>D1CAS7</accession>
<gene>
    <name evidence="4" type="ordered locus">Sthe_3521</name>
</gene>
<dbReference type="PROSITE" id="PS01031">
    <property type="entry name" value="SHSP"/>
    <property type="match status" value="1"/>
</dbReference>
<dbReference type="eggNOG" id="COG0071">
    <property type="taxonomic scope" value="Bacteria"/>
</dbReference>
<dbReference type="Proteomes" id="UP000002027">
    <property type="component" value="Chromosome 2"/>
</dbReference>
<dbReference type="PANTHER" id="PTHR11527">
    <property type="entry name" value="HEAT-SHOCK PROTEIN 20 FAMILY MEMBER"/>
    <property type="match status" value="1"/>
</dbReference>
<dbReference type="AlphaFoldDB" id="D1CAS7"/>
<evidence type="ECO:0000313" key="5">
    <source>
        <dbReference type="Proteomes" id="UP000002027"/>
    </source>
</evidence>
<organism evidence="4 5">
    <name type="scientific">Sphaerobacter thermophilus (strain ATCC 49802 / DSM 20745 / KCCM 41009 / NCIMB 13125 / S 6022)</name>
    <dbReference type="NCBI Taxonomy" id="479434"/>
    <lineage>
        <taxon>Bacteria</taxon>
        <taxon>Pseudomonadati</taxon>
        <taxon>Thermomicrobiota</taxon>
        <taxon>Thermomicrobia</taxon>
        <taxon>Sphaerobacterales</taxon>
        <taxon>Sphaerobacterineae</taxon>
        <taxon>Sphaerobacteraceae</taxon>
        <taxon>Sphaerobacter</taxon>
    </lineage>
</organism>
<dbReference type="Pfam" id="PF00011">
    <property type="entry name" value="HSP20"/>
    <property type="match status" value="1"/>
</dbReference>
<dbReference type="OrthoDB" id="9811615at2"/>
<proteinExistence type="inferred from homology"/>
<dbReference type="InParanoid" id="D1CAS7"/>
<protein>
    <submittedName>
        <fullName evidence="4">Heat shock protein Hsp20</fullName>
    </submittedName>
</protein>
<dbReference type="KEGG" id="sti:Sthe_3521"/>
<evidence type="ECO:0000256" key="2">
    <source>
        <dbReference type="RuleBase" id="RU003616"/>
    </source>
</evidence>
<dbReference type="SUPFAM" id="SSF49764">
    <property type="entry name" value="HSP20-like chaperones"/>
    <property type="match status" value="1"/>
</dbReference>
<sequence length="148" mass="16334">MSTNRWDPWRDLVTLRDAMHTLLEDGLTRPRPGFTATTADVPVDVKETDDAYVVLAALPGVEPADVEISVLGDTLRISGEFKDREPEGTRWLMRERRFGSFARTIGLPTAVNSERATAQFSNGILSIQLPKVDAARPKTIPVRMAGAE</sequence>
<name>D1CAS7_SPHTD</name>
<comment type="similarity">
    <text evidence="1 2">Belongs to the small heat shock protein (HSP20) family.</text>
</comment>
<dbReference type="HOGENOM" id="CLU_046737_12_3_0"/>
<feature type="domain" description="SHSP" evidence="3">
    <location>
        <begin position="34"/>
        <end position="145"/>
    </location>
</feature>
<evidence type="ECO:0000313" key="4">
    <source>
        <dbReference type="EMBL" id="ACZ40920.1"/>
    </source>
</evidence>
<dbReference type="RefSeq" id="WP_012873955.1">
    <property type="nucleotide sequence ID" value="NC_013524.1"/>
</dbReference>
<dbReference type="FunCoup" id="D1CAS7">
    <property type="interactions" value="12"/>
</dbReference>
<evidence type="ECO:0000256" key="1">
    <source>
        <dbReference type="PROSITE-ProRule" id="PRU00285"/>
    </source>
</evidence>
<dbReference type="InterPro" id="IPR031107">
    <property type="entry name" value="Small_HSP"/>
</dbReference>
<keyword evidence="4" id="KW-0346">Stress response</keyword>
<dbReference type="CDD" id="cd06464">
    <property type="entry name" value="ACD_sHsps-like"/>
    <property type="match status" value="1"/>
</dbReference>
<dbReference type="InterPro" id="IPR002068">
    <property type="entry name" value="A-crystallin/Hsp20_dom"/>
</dbReference>
<evidence type="ECO:0000259" key="3">
    <source>
        <dbReference type="PROSITE" id="PS01031"/>
    </source>
</evidence>
<dbReference type="EMBL" id="CP001824">
    <property type="protein sequence ID" value="ACZ40920.1"/>
    <property type="molecule type" value="Genomic_DNA"/>
</dbReference>
<dbReference type="STRING" id="479434.Sthe_3521"/>